<dbReference type="GO" id="GO:0009002">
    <property type="term" value="F:serine-type D-Ala-D-Ala carboxypeptidase activity"/>
    <property type="evidence" value="ECO:0007669"/>
    <property type="project" value="InterPro"/>
</dbReference>
<protein>
    <submittedName>
        <fullName evidence="10">D-alanyl-D-alanine carboxypeptidase</fullName>
    </submittedName>
</protein>
<gene>
    <name evidence="10" type="ORF">JCM21714_2926</name>
</gene>
<keyword evidence="10" id="KW-0645">Protease</keyword>
<dbReference type="GO" id="GO:0071555">
    <property type="term" value="P:cell wall organization"/>
    <property type="evidence" value="ECO:0007669"/>
    <property type="project" value="UniProtKB-KW"/>
</dbReference>
<evidence type="ECO:0000256" key="6">
    <source>
        <dbReference type="ARBA" id="ARBA00023316"/>
    </source>
</evidence>
<keyword evidence="6" id="KW-0961">Cell wall biogenesis/degradation</keyword>
<evidence type="ECO:0000256" key="3">
    <source>
        <dbReference type="ARBA" id="ARBA00022801"/>
    </source>
</evidence>
<dbReference type="SUPFAM" id="SSF56601">
    <property type="entry name" value="beta-lactamase/transpeptidase-like"/>
    <property type="match status" value="1"/>
</dbReference>
<evidence type="ECO:0000256" key="1">
    <source>
        <dbReference type="ARBA" id="ARBA00007164"/>
    </source>
</evidence>
<evidence type="ECO:0000256" key="5">
    <source>
        <dbReference type="ARBA" id="ARBA00022984"/>
    </source>
</evidence>
<evidence type="ECO:0000259" key="9">
    <source>
        <dbReference type="Pfam" id="PF00768"/>
    </source>
</evidence>
<dbReference type="InterPro" id="IPR018044">
    <property type="entry name" value="Peptidase_S11"/>
</dbReference>
<dbReference type="GO" id="GO:0006508">
    <property type="term" value="P:proteolysis"/>
    <property type="evidence" value="ECO:0007669"/>
    <property type="project" value="InterPro"/>
</dbReference>
<evidence type="ECO:0000256" key="4">
    <source>
        <dbReference type="ARBA" id="ARBA00022960"/>
    </source>
</evidence>
<organism evidence="10 11">
    <name type="scientific">Gracilibacillus boraciitolerans JCM 21714</name>
    <dbReference type="NCBI Taxonomy" id="1298598"/>
    <lineage>
        <taxon>Bacteria</taxon>
        <taxon>Bacillati</taxon>
        <taxon>Bacillota</taxon>
        <taxon>Bacilli</taxon>
        <taxon>Bacillales</taxon>
        <taxon>Bacillaceae</taxon>
        <taxon>Gracilibacillus</taxon>
    </lineage>
</organism>
<proteinExistence type="inferred from homology"/>
<keyword evidence="10" id="KW-0121">Carboxypeptidase</keyword>
<feature type="active site" evidence="7">
    <location>
        <position position="130"/>
    </location>
</feature>
<feature type="domain" description="Peptidase S11 D-alanyl-D-alanine carboxypeptidase A N-terminal" evidence="9">
    <location>
        <begin position="30"/>
        <end position="177"/>
    </location>
</feature>
<evidence type="ECO:0000256" key="7">
    <source>
        <dbReference type="PIRSR" id="PIRSR618044-1"/>
    </source>
</evidence>
<sequence length="201" mass="22409">MIDIMKKASMLIMILMLMIATYSLTNVSVQAAENIEVEAESAIIVDAKTGKILFEKQSDLKLPPASMTKMMTEYLVLEAIKEGKINWDTTTQISDYAYWLSADPSFSGIGLIQDKNYTVRQLYEGMAIISDNATTVALAELVAGSEGEFVKMMNEKAVEMGLQEYKFVNSTGLSNLDLGENYPEAQSQMQIIYCQHDLLRC</sequence>
<name>W4VKR9_9BACI</name>
<dbReference type="InterPro" id="IPR012338">
    <property type="entry name" value="Beta-lactam/transpept-like"/>
</dbReference>
<keyword evidence="11" id="KW-1185">Reference proteome</keyword>
<keyword evidence="2" id="KW-0732">Signal</keyword>
<accession>W4VKR9</accession>
<evidence type="ECO:0000256" key="8">
    <source>
        <dbReference type="RuleBase" id="RU004016"/>
    </source>
</evidence>
<comment type="caution">
    <text evidence="10">The sequence shown here is derived from an EMBL/GenBank/DDBJ whole genome shotgun (WGS) entry which is preliminary data.</text>
</comment>
<feature type="active site" description="Acyl-ester intermediate" evidence="7">
    <location>
        <position position="66"/>
    </location>
</feature>
<dbReference type="eggNOG" id="COG1686">
    <property type="taxonomic scope" value="Bacteria"/>
</dbReference>
<dbReference type="PRINTS" id="PR00725">
    <property type="entry name" value="DADACBPTASE1"/>
</dbReference>
<evidence type="ECO:0000313" key="10">
    <source>
        <dbReference type="EMBL" id="GAE93817.1"/>
    </source>
</evidence>
<dbReference type="PANTHER" id="PTHR21581:SF11">
    <property type="entry name" value="D-ALANYL-D-ALANINE CARBOXYPEPTIDASE DACA"/>
    <property type="match status" value="1"/>
</dbReference>
<comment type="similarity">
    <text evidence="1 8">Belongs to the peptidase S11 family.</text>
</comment>
<keyword evidence="3" id="KW-0378">Hydrolase</keyword>
<dbReference type="GO" id="GO:0009252">
    <property type="term" value="P:peptidoglycan biosynthetic process"/>
    <property type="evidence" value="ECO:0007669"/>
    <property type="project" value="UniProtKB-KW"/>
</dbReference>
<dbReference type="PANTHER" id="PTHR21581">
    <property type="entry name" value="D-ALANYL-D-ALANINE CARBOXYPEPTIDASE"/>
    <property type="match status" value="1"/>
</dbReference>
<keyword evidence="4" id="KW-0133">Cell shape</keyword>
<reference evidence="10 11" key="1">
    <citation type="journal article" date="2014" name="Genome Announc.">
        <title>Draft Genome Sequence of the Boron-Tolerant and Moderately Halotolerant Bacterium Gracilibacillus boraciitolerans JCM 21714T.</title>
        <authorList>
            <person name="Ahmed I."/>
            <person name="Oshima K."/>
            <person name="Suda W."/>
            <person name="Kitamura K."/>
            <person name="Iida T."/>
            <person name="Ohmori Y."/>
            <person name="Fujiwara T."/>
            <person name="Hattori M."/>
            <person name="Ohkuma M."/>
        </authorList>
    </citation>
    <scope>NUCLEOTIDE SEQUENCE [LARGE SCALE GENOMIC DNA]</scope>
    <source>
        <strain evidence="10 11">JCM 21714</strain>
    </source>
</reference>
<keyword evidence="5" id="KW-0573">Peptidoglycan synthesis</keyword>
<dbReference type="InterPro" id="IPR001967">
    <property type="entry name" value="Peptidase_S11_N"/>
</dbReference>
<dbReference type="EMBL" id="BAVS01000016">
    <property type="protein sequence ID" value="GAE93817.1"/>
    <property type="molecule type" value="Genomic_DNA"/>
</dbReference>
<dbReference type="GO" id="GO:0008360">
    <property type="term" value="P:regulation of cell shape"/>
    <property type="evidence" value="ECO:0007669"/>
    <property type="project" value="UniProtKB-KW"/>
</dbReference>
<dbReference type="Pfam" id="PF00768">
    <property type="entry name" value="Peptidase_S11"/>
    <property type="match status" value="1"/>
</dbReference>
<dbReference type="Proteomes" id="UP000019102">
    <property type="component" value="Unassembled WGS sequence"/>
</dbReference>
<evidence type="ECO:0000313" key="11">
    <source>
        <dbReference type="Proteomes" id="UP000019102"/>
    </source>
</evidence>
<dbReference type="Gene3D" id="3.40.710.10">
    <property type="entry name" value="DD-peptidase/beta-lactamase superfamily"/>
    <property type="match status" value="1"/>
</dbReference>
<dbReference type="STRING" id="1298598.JCM21714_2926"/>
<evidence type="ECO:0000256" key="2">
    <source>
        <dbReference type="ARBA" id="ARBA00022729"/>
    </source>
</evidence>
<dbReference type="AlphaFoldDB" id="W4VKR9"/>
<feature type="active site" description="Proton acceptor" evidence="7">
    <location>
        <position position="69"/>
    </location>
</feature>